<feature type="region of interest" description="Disordered" evidence="5">
    <location>
        <begin position="402"/>
        <end position="449"/>
    </location>
</feature>
<dbReference type="SUPFAM" id="SSF47113">
    <property type="entry name" value="Histone-fold"/>
    <property type="match status" value="1"/>
</dbReference>
<reference evidence="7" key="1">
    <citation type="submission" date="2019-03" db="EMBL/GenBank/DDBJ databases">
        <title>Long read genome sequence of the mycoparasitic Pythium oligandrum ATCC 38472 isolated from sugarbeet rhizosphere.</title>
        <authorList>
            <person name="Gaulin E."/>
        </authorList>
    </citation>
    <scope>NUCLEOTIDE SEQUENCE</scope>
    <source>
        <strain evidence="7">ATCC 38472_TT</strain>
    </source>
</reference>
<feature type="compositionally biased region" description="Acidic residues" evidence="5">
    <location>
        <begin position="516"/>
        <end position="531"/>
    </location>
</feature>
<feature type="compositionally biased region" description="Low complexity" evidence="5">
    <location>
        <begin position="1"/>
        <end position="33"/>
    </location>
</feature>
<feature type="domain" description="Transcription factor CBF/NF-Y/archaeal histone" evidence="6">
    <location>
        <begin position="561"/>
        <end position="607"/>
    </location>
</feature>
<dbReference type="Gene3D" id="1.10.20.10">
    <property type="entry name" value="Histone, subunit A"/>
    <property type="match status" value="1"/>
</dbReference>
<dbReference type="GO" id="GO:0001228">
    <property type="term" value="F:DNA-binding transcription activator activity, RNA polymerase II-specific"/>
    <property type="evidence" value="ECO:0007669"/>
    <property type="project" value="InterPro"/>
</dbReference>
<dbReference type="Proteomes" id="UP000794436">
    <property type="component" value="Unassembled WGS sequence"/>
</dbReference>
<dbReference type="AlphaFoldDB" id="A0A8K1C2J9"/>
<keyword evidence="8" id="KW-1185">Reference proteome</keyword>
<sequence length="737" mass="80263">MPENATKPTTQSATATAATQNASVRAITPATAAPAPPPAPLTPDLVRQQLQQRIQERIQLKNQQELHQHALIQQLRHHALQEEESALHRSMTQQHLLQYQAMLRDLELQSALPTLANGGASLEDMDRLRQEALQRLQQLQFQKLQQQFHTPSPLQVTLTGVPPESLLQRQHLQMEQERMRLLQMEQHRQQPTTTTTTTDATKDDASQKKKRKPAKSPSESQMEALVRALCRFQVARTDAETRTSLEKIVMWVHRCLDVCLLRFALRDFIDIVRTKLALLEQMSSWLTEIQPKCTYVQEKLKQVITALQSQQQAKDLQEQQKQLLDSAKQAQQTTASNPSTDKEKTSAVVGGENDAIRISAREHAYAALKEQTLATMQQQALQRAAQPKKKRPLTVDVSLTHPDGKKVRAETPADAPKSVTAPLGIQSTSAPSAPTVVAPTTSSTPSAPISPRVAQHLFDLDLATRSCVLGPDEGEERLYFPLKPVANIMRKVLPGGDTGRKEKKAKRGKQSGKAADDEDDGDDAEDEEEHDEEKTHADDGDDGDEIKGKAGKSGGGPELAVKVDDAAAVLMQECVSEFLLFLTSEARDYSMMEKKKTTITGTHVVQATQNLGFTSYAKVLGRYNDKIRKMQDDQAQKKLEKKLLAKQAREEATRAAQAAAAAAAAAAASASVNANGAPSNPGLLSSGGSGTIPKPTAEPPRAAIASISATQTAVAVVSKPEASANAHGLLRPEGSAP</sequence>
<feature type="region of interest" description="Disordered" evidence="5">
    <location>
        <begin position="491"/>
        <end position="558"/>
    </location>
</feature>
<evidence type="ECO:0000259" key="6">
    <source>
        <dbReference type="Pfam" id="PF00808"/>
    </source>
</evidence>
<comment type="similarity">
    <text evidence="1">Belongs to the NFYB/HAP3 subunit family.</text>
</comment>
<keyword evidence="2" id="KW-0805">Transcription regulation</keyword>
<evidence type="ECO:0000256" key="1">
    <source>
        <dbReference type="ARBA" id="ARBA00009053"/>
    </source>
</evidence>
<proteinExistence type="inferred from homology"/>
<evidence type="ECO:0000313" key="7">
    <source>
        <dbReference type="EMBL" id="TMW55282.1"/>
    </source>
</evidence>
<organism evidence="7 8">
    <name type="scientific">Pythium oligandrum</name>
    <name type="common">Mycoparasitic fungus</name>
    <dbReference type="NCBI Taxonomy" id="41045"/>
    <lineage>
        <taxon>Eukaryota</taxon>
        <taxon>Sar</taxon>
        <taxon>Stramenopiles</taxon>
        <taxon>Oomycota</taxon>
        <taxon>Peronosporomycetes</taxon>
        <taxon>Pythiales</taxon>
        <taxon>Pythiaceae</taxon>
        <taxon>Pythium</taxon>
    </lineage>
</organism>
<feature type="region of interest" description="Disordered" evidence="5">
    <location>
        <begin position="1"/>
        <end position="43"/>
    </location>
</feature>
<dbReference type="OrthoDB" id="386949at2759"/>
<dbReference type="PANTHER" id="PTHR11064:SF9">
    <property type="entry name" value="NUCLEAR TRANSCRIPTION FACTOR Y SUBUNIT BETA"/>
    <property type="match status" value="1"/>
</dbReference>
<dbReference type="GO" id="GO:0000978">
    <property type="term" value="F:RNA polymerase II cis-regulatory region sequence-specific DNA binding"/>
    <property type="evidence" value="ECO:0007669"/>
    <property type="project" value="TreeGrafter"/>
</dbReference>
<dbReference type="GO" id="GO:0046982">
    <property type="term" value="F:protein heterodimerization activity"/>
    <property type="evidence" value="ECO:0007669"/>
    <property type="project" value="InterPro"/>
</dbReference>
<dbReference type="InterPro" id="IPR003958">
    <property type="entry name" value="CBFA_NFYB_domain"/>
</dbReference>
<keyword evidence="4" id="KW-0804">Transcription</keyword>
<evidence type="ECO:0000256" key="2">
    <source>
        <dbReference type="ARBA" id="ARBA00023015"/>
    </source>
</evidence>
<feature type="region of interest" description="Disordered" evidence="5">
    <location>
        <begin position="185"/>
        <end position="221"/>
    </location>
</feature>
<accession>A0A8K1C2J9</accession>
<evidence type="ECO:0000256" key="3">
    <source>
        <dbReference type="ARBA" id="ARBA00023125"/>
    </source>
</evidence>
<evidence type="ECO:0000256" key="4">
    <source>
        <dbReference type="ARBA" id="ARBA00023163"/>
    </source>
</evidence>
<keyword evidence="3" id="KW-0238">DNA-binding</keyword>
<evidence type="ECO:0000313" key="8">
    <source>
        <dbReference type="Proteomes" id="UP000794436"/>
    </source>
</evidence>
<dbReference type="PANTHER" id="PTHR11064">
    <property type="entry name" value="CCAAT-BINDING TRANSCRIPTION FACTOR-RELATED"/>
    <property type="match status" value="1"/>
</dbReference>
<comment type="caution">
    <text evidence="7">The sequence shown here is derived from an EMBL/GenBank/DDBJ whole genome shotgun (WGS) entry which is preliminary data.</text>
</comment>
<feature type="compositionally biased region" description="Polar residues" evidence="5">
    <location>
        <begin position="328"/>
        <end position="339"/>
    </location>
</feature>
<feature type="region of interest" description="Disordered" evidence="5">
    <location>
        <begin position="680"/>
        <end position="703"/>
    </location>
</feature>
<dbReference type="InterPro" id="IPR027113">
    <property type="entry name" value="Transc_fact_NFYB/HAP3"/>
</dbReference>
<feature type="compositionally biased region" description="Low complexity" evidence="5">
    <location>
        <begin position="427"/>
        <end position="447"/>
    </location>
</feature>
<feature type="compositionally biased region" description="Basic residues" evidence="5">
    <location>
        <begin position="501"/>
        <end position="510"/>
    </location>
</feature>
<dbReference type="Pfam" id="PF00808">
    <property type="entry name" value="CBFD_NFYB_HMF"/>
    <property type="match status" value="1"/>
</dbReference>
<gene>
    <name evidence="7" type="ORF">Poli38472_013173</name>
</gene>
<feature type="region of interest" description="Disordered" evidence="5">
    <location>
        <begin position="323"/>
        <end position="349"/>
    </location>
</feature>
<feature type="compositionally biased region" description="Basic and acidic residues" evidence="5">
    <location>
        <begin position="402"/>
        <end position="411"/>
    </location>
</feature>
<evidence type="ECO:0000256" key="5">
    <source>
        <dbReference type="SAM" id="MobiDB-lite"/>
    </source>
</evidence>
<dbReference type="InterPro" id="IPR009072">
    <property type="entry name" value="Histone-fold"/>
</dbReference>
<dbReference type="EMBL" id="SPLM01000148">
    <property type="protein sequence ID" value="TMW55282.1"/>
    <property type="molecule type" value="Genomic_DNA"/>
</dbReference>
<dbReference type="GO" id="GO:0016602">
    <property type="term" value="C:CCAAT-binding factor complex"/>
    <property type="evidence" value="ECO:0007669"/>
    <property type="project" value="InterPro"/>
</dbReference>
<protein>
    <recommendedName>
        <fullName evidence="6">Transcription factor CBF/NF-Y/archaeal histone domain-containing protein</fullName>
    </recommendedName>
</protein>
<name>A0A8K1C2J9_PYTOL</name>